<evidence type="ECO:0000313" key="1">
    <source>
        <dbReference type="EMBL" id="SUX25778.1"/>
    </source>
</evidence>
<dbReference type="RefSeq" id="WP_115612703.1">
    <property type="nucleotide sequence ID" value="NZ_JBHLZC010000001.1"/>
</dbReference>
<organism evidence="1 2">
    <name type="scientific">Cardiobacterium valvarum</name>
    <dbReference type="NCBI Taxonomy" id="194702"/>
    <lineage>
        <taxon>Bacteria</taxon>
        <taxon>Pseudomonadati</taxon>
        <taxon>Pseudomonadota</taxon>
        <taxon>Gammaproteobacteria</taxon>
        <taxon>Cardiobacteriales</taxon>
        <taxon>Cardiobacteriaceae</taxon>
        <taxon>Cardiobacterium</taxon>
    </lineage>
</organism>
<sequence>MNYPAYIAHMEALTGRRLPALYHRLAADGMLDWGTGAPDWYKTTYPRLLAHPPLLLIGNDFEIPAADQLPPEIDDDLCFTLKPAYRHRFIAFGQSGAGDAYAFAYLDDAAAEPCIACIYHDDNSRLLAADLHDFIYIMLLQANRTWGDENADDATYRAKLYAQLESHRPYLKPAHYDNLHAIYARDFIPIHYGRGGAYAVYRQTTDDEEAQLIATYAPFARRGETFDPFEA</sequence>
<reference evidence="1 2" key="1">
    <citation type="submission" date="2018-06" db="EMBL/GenBank/DDBJ databases">
        <authorList>
            <consortium name="Pathogen Informatics"/>
            <person name="Doyle S."/>
        </authorList>
    </citation>
    <scope>NUCLEOTIDE SEQUENCE [LARGE SCALE GENOMIC DNA]</scope>
    <source>
        <strain evidence="1 2">NCTC13294</strain>
    </source>
</reference>
<name>A0A381EFJ5_9GAMM</name>
<dbReference type="Proteomes" id="UP000254572">
    <property type="component" value="Unassembled WGS sequence"/>
</dbReference>
<keyword evidence="2" id="KW-1185">Reference proteome</keyword>
<protein>
    <recommendedName>
        <fullName evidence="3">SMI1 / KNR4 family</fullName>
    </recommendedName>
</protein>
<accession>A0A381EFJ5</accession>
<dbReference type="AlphaFoldDB" id="A0A381EFJ5"/>
<evidence type="ECO:0000313" key="2">
    <source>
        <dbReference type="Proteomes" id="UP000254572"/>
    </source>
</evidence>
<dbReference type="EMBL" id="UFUW01000001">
    <property type="protein sequence ID" value="SUX25778.1"/>
    <property type="molecule type" value="Genomic_DNA"/>
</dbReference>
<evidence type="ECO:0008006" key="3">
    <source>
        <dbReference type="Google" id="ProtNLM"/>
    </source>
</evidence>
<proteinExistence type="predicted"/>
<dbReference type="OrthoDB" id="980721at2"/>
<gene>
    <name evidence="1" type="ORF">NCTC13294_02667</name>
</gene>